<reference evidence="3 5" key="2">
    <citation type="submission" date="2023-09" db="EMBL/GenBank/DDBJ databases">
        <title>Complete-Gapless Cercospora beticola genome.</title>
        <authorList>
            <person name="Wyatt N.A."/>
            <person name="Spanner R.E."/>
            <person name="Bolton M.D."/>
        </authorList>
    </citation>
    <scope>NUCLEOTIDE SEQUENCE [LARGE SCALE GENOMIC DNA]</scope>
    <source>
        <strain evidence="3">Cb09-40</strain>
    </source>
</reference>
<dbReference type="Proteomes" id="UP000230605">
    <property type="component" value="Chromosome 5"/>
</dbReference>
<evidence type="ECO:0000313" key="3">
    <source>
        <dbReference type="EMBL" id="WPB02620.1"/>
    </source>
</evidence>
<name>A0A2G5H9Q2_CERBT</name>
<dbReference type="EMBL" id="LKMD01000108">
    <property type="protein sequence ID" value="PIA89260.1"/>
    <property type="molecule type" value="Genomic_DNA"/>
</dbReference>
<evidence type="ECO:0000313" key="4">
    <source>
        <dbReference type="Proteomes" id="UP000230605"/>
    </source>
</evidence>
<dbReference type="EMBL" id="CP134188">
    <property type="protein sequence ID" value="WPB02620.1"/>
    <property type="molecule type" value="Genomic_DNA"/>
</dbReference>
<feature type="compositionally biased region" description="Low complexity" evidence="1">
    <location>
        <begin position="1"/>
        <end position="20"/>
    </location>
</feature>
<sequence>MALDDNSNTNSNTGSNGSSTAHGMHDSGFGSGNSSPELELRERLENLPQELYNYIYDLTFTAEAKIRIYTYDEDRGRVPAQLRDAMKHYSKRVVTVHERPPHLLHVDRASRQNFAKSFYGNPDSIFIFSVGCSFPARDNPFISLMKDVRLVLWCNSTVPSRYGRKRIAKWAGISTESIGLIFYKDIPALVKKRIGGVEKAVEKSAAEVIDLTI</sequence>
<dbReference type="OrthoDB" id="3650650at2759"/>
<protein>
    <submittedName>
        <fullName evidence="2">Uncharacterized protein</fullName>
    </submittedName>
</protein>
<evidence type="ECO:0000313" key="2">
    <source>
        <dbReference type="EMBL" id="PIA89260.1"/>
    </source>
</evidence>
<evidence type="ECO:0000256" key="1">
    <source>
        <dbReference type="SAM" id="MobiDB-lite"/>
    </source>
</evidence>
<evidence type="ECO:0000313" key="5">
    <source>
        <dbReference type="Proteomes" id="UP001302367"/>
    </source>
</evidence>
<reference evidence="2 4" key="1">
    <citation type="submission" date="2015-10" db="EMBL/GenBank/DDBJ databases">
        <title>The cercosporin biosynthetic gene cluster was horizontally transferred to several fungal lineages and shown to be expanded in Cercospora beticola based on microsynteny with recipient genomes.</title>
        <authorList>
            <person name="De Jonge R."/>
            <person name="Ebert M.K."/>
            <person name="Suttle J.C."/>
            <person name="Jurick Ii W.M."/>
            <person name="Secor G.A."/>
            <person name="Thomma B.P."/>
            <person name="Van De Peer Y."/>
            <person name="Bolton M.D."/>
        </authorList>
    </citation>
    <scope>NUCLEOTIDE SEQUENCE [LARGE SCALE GENOMIC DNA]</scope>
    <source>
        <strain evidence="2 4">09-40</strain>
    </source>
</reference>
<feature type="region of interest" description="Disordered" evidence="1">
    <location>
        <begin position="1"/>
        <end position="36"/>
    </location>
</feature>
<keyword evidence="5" id="KW-1185">Reference proteome</keyword>
<organism evidence="2 4">
    <name type="scientific">Cercospora beticola</name>
    <name type="common">Sugarbeet leaf spot fungus</name>
    <dbReference type="NCBI Taxonomy" id="122368"/>
    <lineage>
        <taxon>Eukaryota</taxon>
        <taxon>Fungi</taxon>
        <taxon>Dikarya</taxon>
        <taxon>Ascomycota</taxon>
        <taxon>Pezizomycotina</taxon>
        <taxon>Dothideomycetes</taxon>
        <taxon>Dothideomycetidae</taxon>
        <taxon>Mycosphaerellales</taxon>
        <taxon>Mycosphaerellaceae</taxon>
        <taxon>Cercospora</taxon>
    </lineage>
</organism>
<accession>A0A2G5H9Q2</accession>
<dbReference type="AlphaFoldDB" id="A0A2G5H9Q2"/>
<dbReference type="Proteomes" id="UP001302367">
    <property type="component" value="Chromosome 5"/>
</dbReference>
<gene>
    <name evidence="2" type="ORF">CB0940_06720</name>
    <name evidence="3" type="ORF">RHO25_007256</name>
</gene>
<proteinExistence type="predicted"/>